<dbReference type="PANTHER" id="PTHR42929">
    <property type="entry name" value="INNER MEMBRANE ABC TRANSPORTER PERMEASE PROTEIN YDCU-RELATED-RELATED"/>
    <property type="match status" value="1"/>
</dbReference>
<evidence type="ECO:0000259" key="9">
    <source>
        <dbReference type="PROSITE" id="PS50928"/>
    </source>
</evidence>
<feature type="transmembrane region" description="Helical" evidence="8">
    <location>
        <begin position="143"/>
        <end position="163"/>
    </location>
</feature>
<dbReference type="RefSeq" id="WP_072774110.1">
    <property type="nucleotide sequence ID" value="NZ_FRDN01000013.1"/>
</dbReference>
<keyword evidence="4" id="KW-1003">Cell membrane</keyword>
<dbReference type="PROSITE" id="PS50928">
    <property type="entry name" value="ABC_TM1"/>
    <property type="match status" value="1"/>
</dbReference>
<feature type="transmembrane region" description="Helical" evidence="8">
    <location>
        <begin position="92"/>
        <end position="115"/>
    </location>
</feature>
<feature type="domain" description="ABC transmembrane type-1" evidence="9">
    <location>
        <begin position="57"/>
        <end position="261"/>
    </location>
</feature>
<evidence type="ECO:0000256" key="1">
    <source>
        <dbReference type="ARBA" id="ARBA00004651"/>
    </source>
</evidence>
<organism evidence="10 11">
    <name type="scientific">Desulfitobacterium chlororespirans DSM 11544</name>
    <dbReference type="NCBI Taxonomy" id="1121395"/>
    <lineage>
        <taxon>Bacteria</taxon>
        <taxon>Bacillati</taxon>
        <taxon>Bacillota</taxon>
        <taxon>Clostridia</taxon>
        <taxon>Eubacteriales</taxon>
        <taxon>Desulfitobacteriaceae</taxon>
        <taxon>Desulfitobacterium</taxon>
    </lineage>
</organism>
<dbReference type="SUPFAM" id="SSF161098">
    <property type="entry name" value="MetI-like"/>
    <property type="match status" value="1"/>
</dbReference>
<protein>
    <submittedName>
        <fullName evidence="10">Spermidine/putrescine transport system permease protein</fullName>
    </submittedName>
</protein>
<dbReference type="Gene3D" id="1.10.3720.10">
    <property type="entry name" value="MetI-like"/>
    <property type="match status" value="1"/>
</dbReference>
<comment type="subcellular location">
    <subcellularLocation>
        <location evidence="1 8">Cell membrane</location>
        <topology evidence="1 8">Multi-pass membrane protein</topology>
    </subcellularLocation>
</comment>
<evidence type="ECO:0000256" key="5">
    <source>
        <dbReference type="ARBA" id="ARBA00022692"/>
    </source>
</evidence>
<dbReference type="CDD" id="cd06261">
    <property type="entry name" value="TM_PBP2"/>
    <property type="match status" value="1"/>
</dbReference>
<name>A0A1M7UIW3_9FIRM</name>
<dbReference type="PANTHER" id="PTHR42929:SF1">
    <property type="entry name" value="INNER MEMBRANE ABC TRANSPORTER PERMEASE PROTEIN YDCU-RELATED"/>
    <property type="match status" value="1"/>
</dbReference>
<evidence type="ECO:0000256" key="6">
    <source>
        <dbReference type="ARBA" id="ARBA00022989"/>
    </source>
</evidence>
<dbReference type="InterPro" id="IPR035906">
    <property type="entry name" value="MetI-like_sf"/>
</dbReference>
<dbReference type="GO" id="GO:0055085">
    <property type="term" value="P:transmembrane transport"/>
    <property type="evidence" value="ECO:0007669"/>
    <property type="project" value="InterPro"/>
</dbReference>
<sequence>MKKKLLTAPYLLWMLIFTIVPLILVVYFSLFESGPEGIRFTTVHLERVFEPIYLKVILRSVWLALISTVFCLLLGYPMAMILASKGLKRRDFLIVLFVLPMWMNFLARTYAWMTLLENKGIINQFLAALSLPALNILYTDKAVILGMVYNFLPFMVLPIYSVLQKIDHSLIEAAEDLGATPYKTFFKVTFPLSLSGVASGIIMVFMPAVTTFVISRLLGGGQYMLIGNLIEQQFLTTGDWGFGSSLSLILMILLLLTMGIMSKTDKDQEGGRFW</sequence>
<feature type="transmembrane region" description="Helical" evidence="8">
    <location>
        <begin position="61"/>
        <end position="83"/>
    </location>
</feature>
<evidence type="ECO:0000256" key="2">
    <source>
        <dbReference type="ARBA" id="ARBA00007069"/>
    </source>
</evidence>
<evidence type="ECO:0000313" key="11">
    <source>
        <dbReference type="Proteomes" id="UP000184010"/>
    </source>
</evidence>
<keyword evidence="3 8" id="KW-0813">Transport</keyword>
<dbReference type="GO" id="GO:0005886">
    <property type="term" value="C:plasma membrane"/>
    <property type="evidence" value="ECO:0007669"/>
    <property type="project" value="UniProtKB-SubCell"/>
</dbReference>
<dbReference type="Proteomes" id="UP000184010">
    <property type="component" value="Unassembled WGS sequence"/>
</dbReference>
<feature type="transmembrane region" description="Helical" evidence="8">
    <location>
        <begin position="121"/>
        <end position="138"/>
    </location>
</feature>
<evidence type="ECO:0000313" key="10">
    <source>
        <dbReference type="EMBL" id="SHN82919.1"/>
    </source>
</evidence>
<evidence type="ECO:0000256" key="8">
    <source>
        <dbReference type="RuleBase" id="RU363032"/>
    </source>
</evidence>
<reference evidence="11" key="1">
    <citation type="submission" date="2016-12" db="EMBL/GenBank/DDBJ databases">
        <authorList>
            <person name="Varghese N."/>
            <person name="Submissions S."/>
        </authorList>
    </citation>
    <scope>NUCLEOTIDE SEQUENCE [LARGE SCALE GENOMIC DNA]</scope>
    <source>
        <strain evidence="11">DSM 11544</strain>
    </source>
</reference>
<feature type="transmembrane region" description="Helical" evidence="8">
    <location>
        <begin position="197"/>
        <end position="219"/>
    </location>
</feature>
<feature type="transmembrane region" description="Helical" evidence="8">
    <location>
        <begin position="240"/>
        <end position="261"/>
    </location>
</feature>
<evidence type="ECO:0000256" key="3">
    <source>
        <dbReference type="ARBA" id="ARBA00022448"/>
    </source>
</evidence>
<keyword evidence="5 8" id="KW-0812">Transmembrane</keyword>
<evidence type="ECO:0000256" key="4">
    <source>
        <dbReference type="ARBA" id="ARBA00022475"/>
    </source>
</evidence>
<keyword evidence="7 8" id="KW-0472">Membrane</keyword>
<keyword evidence="6 8" id="KW-1133">Transmembrane helix</keyword>
<feature type="transmembrane region" description="Helical" evidence="8">
    <location>
        <begin position="12"/>
        <end position="30"/>
    </location>
</feature>
<proteinExistence type="inferred from homology"/>
<dbReference type="AlphaFoldDB" id="A0A1M7UIW3"/>
<dbReference type="EMBL" id="FRDN01000013">
    <property type="protein sequence ID" value="SHN82919.1"/>
    <property type="molecule type" value="Genomic_DNA"/>
</dbReference>
<comment type="similarity">
    <text evidence="2">Belongs to the binding-protein-dependent transport system permease family. CysTW subfamily.</text>
</comment>
<evidence type="ECO:0000256" key="7">
    <source>
        <dbReference type="ARBA" id="ARBA00023136"/>
    </source>
</evidence>
<dbReference type="STRING" id="1121395.SAMN02745215_03894"/>
<dbReference type="InterPro" id="IPR000515">
    <property type="entry name" value="MetI-like"/>
</dbReference>
<dbReference type="Pfam" id="PF00528">
    <property type="entry name" value="BPD_transp_1"/>
    <property type="match status" value="1"/>
</dbReference>
<gene>
    <name evidence="10" type="ORF">SAMN02745215_03894</name>
</gene>
<accession>A0A1M7UIW3</accession>
<keyword evidence="11" id="KW-1185">Reference proteome</keyword>